<organism evidence="1 2">
    <name type="scientific">Mesorhabditis belari</name>
    <dbReference type="NCBI Taxonomy" id="2138241"/>
    <lineage>
        <taxon>Eukaryota</taxon>
        <taxon>Metazoa</taxon>
        <taxon>Ecdysozoa</taxon>
        <taxon>Nematoda</taxon>
        <taxon>Chromadorea</taxon>
        <taxon>Rhabditida</taxon>
        <taxon>Rhabditina</taxon>
        <taxon>Rhabditomorpha</taxon>
        <taxon>Rhabditoidea</taxon>
        <taxon>Rhabditidae</taxon>
        <taxon>Mesorhabditinae</taxon>
        <taxon>Mesorhabditis</taxon>
    </lineage>
</organism>
<dbReference type="AlphaFoldDB" id="A0AAF3F5A5"/>
<dbReference type="Gene3D" id="2.40.10.120">
    <property type="match status" value="1"/>
</dbReference>
<reference evidence="2" key="1">
    <citation type="submission" date="2024-02" db="UniProtKB">
        <authorList>
            <consortium name="WormBaseParasite"/>
        </authorList>
    </citation>
    <scope>IDENTIFICATION</scope>
</reference>
<keyword evidence="1" id="KW-1185">Reference proteome</keyword>
<sequence>MVLWAHEIPDPHQRCYKTKNLTTITKQKMDLPSSNDVKPPPPPEAEWCNLDSTGSSFLLPEGWPTMEFFVDSRSKGPANSASKILNDWENRVFCIEGRGGRVGSCVLLNKQHILTAAHLSFKLGECYPIKGPGLEGSLDLRVRCDFISNHFDFAVLSSDALQDLELSTDALKRGSKYFIMGYPNGVEASRPTITKGIIKEWMVDGIHLVGTPGSKRGCAGAPVFDDTRRLAGILMGSATARLDQLKMKAILVVFILIQVSLALECVLNAGTSPKLPSPPPILKCDCGNYCSKFQYEGDYLWGCGCMINSNTGKVINACTHNGLNDGINCCSGNLCNNKDQTSSNENLLIKTLAKATKNLMK</sequence>
<name>A0AAF3F5A5_9BILA</name>
<protein>
    <submittedName>
        <fullName evidence="2">Uncharacterized protein</fullName>
    </submittedName>
</protein>
<dbReference type="InterPro" id="IPR009003">
    <property type="entry name" value="Peptidase_S1_PA"/>
</dbReference>
<evidence type="ECO:0000313" key="1">
    <source>
        <dbReference type="Proteomes" id="UP000887575"/>
    </source>
</evidence>
<dbReference type="Proteomes" id="UP000887575">
    <property type="component" value="Unassembled WGS sequence"/>
</dbReference>
<accession>A0AAF3F5A5</accession>
<dbReference type="WBParaSite" id="MBELARI_LOCUS20958">
    <property type="protein sequence ID" value="MBELARI_LOCUS20958"/>
    <property type="gene ID" value="MBELARI_LOCUS20958"/>
</dbReference>
<dbReference type="SUPFAM" id="SSF50494">
    <property type="entry name" value="Trypsin-like serine proteases"/>
    <property type="match status" value="1"/>
</dbReference>
<proteinExistence type="predicted"/>
<evidence type="ECO:0000313" key="2">
    <source>
        <dbReference type="WBParaSite" id="MBELARI_LOCUS20958"/>
    </source>
</evidence>
<dbReference type="Pfam" id="PF13365">
    <property type="entry name" value="Trypsin_2"/>
    <property type="match status" value="1"/>
</dbReference>